<protein>
    <submittedName>
        <fullName evidence="2">Alpha/beta hydrolase</fullName>
    </submittedName>
</protein>
<gene>
    <name evidence="2" type="ORF">GCM10009765_29040</name>
</gene>
<dbReference type="PANTHER" id="PTHR43798">
    <property type="entry name" value="MONOACYLGLYCEROL LIPASE"/>
    <property type="match status" value="1"/>
</dbReference>
<dbReference type="InterPro" id="IPR050266">
    <property type="entry name" value="AB_hydrolase_sf"/>
</dbReference>
<organism evidence="2 3">
    <name type="scientific">Fodinicola feengrottensis</name>
    <dbReference type="NCBI Taxonomy" id="435914"/>
    <lineage>
        <taxon>Bacteria</taxon>
        <taxon>Bacillati</taxon>
        <taxon>Actinomycetota</taxon>
        <taxon>Actinomycetes</taxon>
        <taxon>Mycobacteriales</taxon>
        <taxon>Fodinicola</taxon>
    </lineage>
</organism>
<evidence type="ECO:0000313" key="3">
    <source>
        <dbReference type="Proteomes" id="UP001500618"/>
    </source>
</evidence>
<reference evidence="2 3" key="1">
    <citation type="journal article" date="2019" name="Int. J. Syst. Evol. Microbiol.">
        <title>The Global Catalogue of Microorganisms (GCM) 10K type strain sequencing project: providing services to taxonomists for standard genome sequencing and annotation.</title>
        <authorList>
            <consortium name="The Broad Institute Genomics Platform"/>
            <consortium name="The Broad Institute Genome Sequencing Center for Infectious Disease"/>
            <person name="Wu L."/>
            <person name="Ma J."/>
        </authorList>
    </citation>
    <scope>NUCLEOTIDE SEQUENCE [LARGE SCALE GENOMIC DNA]</scope>
    <source>
        <strain evidence="2 3">JCM 14718</strain>
    </source>
</reference>
<dbReference type="SUPFAM" id="SSF53474">
    <property type="entry name" value="alpha/beta-Hydrolases"/>
    <property type="match status" value="1"/>
</dbReference>
<evidence type="ECO:0000259" key="1">
    <source>
        <dbReference type="Pfam" id="PF00561"/>
    </source>
</evidence>
<keyword evidence="3" id="KW-1185">Reference proteome</keyword>
<dbReference type="InterPro" id="IPR029058">
    <property type="entry name" value="AB_hydrolase_fold"/>
</dbReference>
<name>A0ABN2GX08_9ACTN</name>
<feature type="domain" description="AB hydrolase-1" evidence="1">
    <location>
        <begin position="31"/>
        <end position="268"/>
    </location>
</feature>
<keyword evidence="2" id="KW-0378">Hydrolase</keyword>
<dbReference type="EMBL" id="BAAANY010000009">
    <property type="protein sequence ID" value="GAA1677932.1"/>
    <property type="molecule type" value="Genomic_DNA"/>
</dbReference>
<evidence type="ECO:0000313" key="2">
    <source>
        <dbReference type="EMBL" id="GAA1677932.1"/>
    </source>
</evidence>
<dbReference type="Gene3D" id="3.40.50.1820">
    <property type="entry name" value="alpha/beta hydrolase"/>
    <property type="match status" value="1"/>
</dbReference>
<dbReference type="GO" id="GO:0016787">
    <property type="term" value="F:hydrolase activity"/>
    <property type="evidence" value="ECO:0007669"/>
    <property type="project" value="UniProtKB-KW"/>
</dbReference>
<accession>A0ABN2GX08</accession>
<dbReference type="Pfam" id="PF00561">
    <property type="entry name" value="Abhydrolase_1"/>
    <property type="match status" value="1"/>
</dbReference>
<sequence>MNLDEHRHAVDTAGGTVSYYDVGPHGGRTALFVHGVGTNALLWRGVIARLAGEVRCVALDLPLHGHTPAAADQDFSLHGLAKVLADFCAALGLTGIDLVANDTGGAVAQVFAVGRPDLLTSFTLTNCDTHDNLPPEAFKPAVEAAAKGQFAVTGPALASMPAVGRKAALGPGYQSADLPSSELVRAFLKPVMGTVKRARQFERLLVSLKAEDLLAIEPQLRELTVPTLVVWGTADHFFELKWAYWLVETIPGAQRVVEVPDGKLFFPDERPDELVAALRDFWS</sequence>
<comment type="caution">
    <text evidence="2">The sequence shown here is derived from an EMBL/GenBank/DDBJ whole genome shotgun (WGS) entry which is preliminary data.</text>
</comment>
<dbReference type="RefSeq" id="WP_344310628.1">
    <property type="nucleotide sequence ID" value="NZ_BAAANY010000009.1"/>
</dbReference>
<dbReference type="PANTHER" id="PTHR43798:SF33">
    <property type="entry name" value="HYDROLASE, PUTATIVE (AFU_ORTHOLOGUE AFUA_2G14860)-RELATED"/>
    <property type="match status" value="1"/>
</dbReference>
<dbReference type="Proteomes" id="UP001500618">
    <property type="component" value="Unassembled WGS sequence"/>
</dbReference>
<dbReference type="InterPro" id="IPR000073">
    <property type="entry name" value="AB_hydrolase_1"/>
</dbReference>
<proteinExistence type="predicted"/>
<dbReference type="PRINTS" id="PR00111">
    <property type="entry name" value="ABHYDROLASE"/>
</dbReference>